<dbReference type="EMBL" id="CP049075">
    <property type="protein sequence ID" value="QLI05259.1"/>
    <property type="molecule type" value="Genomic_DNA"/>
</dbReference>
<protein>
    <submittedName>
        <fullName evidence="2">Putative membrane protein</fullName>
    </submittedName>
</protein>
<keyword evidence="1" id="KW-0812">Transmembrane</keyword>
<keyword evidence="3" id="KW-1185">Reference proteome</keyword>
<accession>A0A7H9CKD5</accession>
<dbReference type="Proteomes" id="UP000509414">
    <property type="component" value="Chromosome"/>
</dbReference>
<dbReference type="KEGG" id="cinf:CINF_0738"/>
<evidence type="ECO:0000313" key="2">
    <source>
        <dbReference type="EMBL" id="QLI05259.1"/>
    </source>
</evidence>
<keyword evidence="1" id="KW-1133">Transmembrane helix</keyword>
<proteinExistence type="predicted"/>
<evidence type="ECO:0000313" key="3">
    <source>
        <dbReference type="Proteomes" id="UP000509414"/>
    </source>
</evidence>
<gene>
    <name evidence="2" type="ORF">CINF_0738</name>
</gene>
<keyword evidence="1" id="KW-0472">Membrane</keyword>
<reference evidence="2 3" key="1">
    <citation type="submission" date="2020-02" db="EMBL/GenBank/DDBJ databases">
        <title>Complete genome sequence of the novel Campylobacter species Candidatus Campylobacter infans.</title>
        <authorList>
            <person name="Duim B."/>
            <person name="Zomer A."/>
            <person name="van der Graaf L."/>
            <person name="Wagenaar J."/>
        </authorList>
    </citation>
    <scope>NUCLEOTIDE SEQUENCE [LARGE SCALE GENOMIC DNA]</scope>
    <source>
        <strain evidence="2 3">19S00001</strain>
    </source>
</reference>
<name>A0A7H9CKD5_9BACT</name>
<evidence type="ECO:0000256" key="1">
    <source>
        <dbReference type="SAM" id="Phobius"/>
    </source>
</evidence>
<feature type="transmembrane region" description="Helical" evidence="1">
    <location>
        <begin position="42"/>
        <end position="60"/>
    </location>
</feature>
<sequence length="67" mass="7879">MKSIKTYIFEYFLYFCAGASWGLFVVWIIFPPLRLFTLFIDRILWGGLSLSLAFCLTFLLDKITKND</sequence>
<organism evidence="2 3">
    <name type="scientific">Candidatus Campylobacter infans</name>
    <dbReference type="NCBI Taxonomy" id="2561898"/>
    <lineage>
        <taxon>Bacteria</taxon>
        <taxon>Pseudomonadati</taxon>
        <taxon>Campylobacterota</taxon>
        <taxon>Epsilonproteobacteria</taxon>
        <taxon>Campylobacterales</taxon>
        <taxon>Campylobacteraceae</taxon>
        <taxon>Campylobacter</taxon>
    </lineage>
</organism>
<feature type="transmembrane region" description="Helical" evidence="1">
    <location>
        <begin position="12"/>
        <end position="30"/>
    </location>
</feature>
<dbReference type="AlphaFoldDB" id="A0A7H9CKD5"/>
<dbReference type="RefSeq" id="WP_179975793.1">
    <property type="nucleotide sequence ID" value="NZ_CP049075.1"/>
</dbReference>